<reference evidence="2" key="1">
    <citation type="submission" date="2023-06" db="EMBL/GenBank/DDBJ databases">
        <authorList>
            <consortium name="Lawrence Berkeley National Laboratory"/>
            <person name="Ahrendt S."/>
            <person name="Sahu N."/>
            <person name="Indic B."/>
            <person name="Wong-Bajracharya J."/>
            <person name="Merenyi Z."/>
            <person name="Ke H.-M."/>
            <person name="Monk M."/>
            <person name="Kocsube S."/>
            <person name="Drula E."/>
            <person name="Lipzen A."/>
            <person name="Balint B."/>
            <person name="Henrissat B."/>
            <person name="Andreopoulos B."/>
            <person name="Martin F.M."/>
            <person name="Harder C.B."/>
            <person name="Rigling D."/>
            <person name="Ford K.L."/>
            <person name="Foster G.D."/>
            <person name="Pangilinan J."/>
            <person name="Papanicolaou A."/>
            <person name="Barry K."/>
            <person name="LaButti K."/>
            <person name="Viragh M."/>
            <person name="Koriabine M."/>
            <person name="Yan M."/>
            <person name="Riley R."/>
            <person name="Champramary S."/>
            <person name="Plett K.L."/>
            <person name="Tsai I.J."/>
            <person name="Slot J."/>
            <person name="Sipos G."/>
            <person name="Plett J."/>
            <person name="Nagy L.G."/>
            <person name="Grigoriev I.V."/>
        </authorList>
    </citation>
    <scope>NUCLEOTIDE SEQUENCE</scope>
    <source>
        <strain evidence="2">CCBAS 213</strain>
    </source>
</reference>
<keyword evidence="1" id="KW-0732">Signal</keyword>
<dbReference type="RefSeq" id="XP_060329530.1">
    <property type="nucleotide sequence ID" value="XM_060480260.1"/>
</dbReference>
<name>A0AA39KC24_ARMTA</name>
<dbReference type="AlphaFoldDB" id="A0AA39KC24"/>
<evidence type="ECO:0000256" key="1">
    <source>
        <dbReference type="SAM" id="SignalP"/>
    </source>
</evidence>
<feature type="chain" id="PRO_5041469930" evidence="1">
    <location>
        <begin position="18"/>
        <end position="175"/>
    </location>
</feature>
<dbReference type="GeneID" id="85363808"/>
<organism evidence="2 3">
    <name type="scientific">Armillaria tabescens</name>
    <name type="common">Ringless honey mushroom</name>
    <name type="synonym">Agaricus tabescens</name>
    <dbReference type="NCBI Taxonomy" id="1929756"/>
    <lineage>
        <taxon>Eukaryota</taxon>
        <taxon>Fungi</taxon>
        <taxon>Dikarya</taxon>
        <taxon>Basidiomycota</taxon>
        <taxon>Agaricomycotina</taxon>
        <taxon>Agaricomycetes</taxon>
        <taxon>Agaricomycetidae</taxon>
        <taxon>Agaricales</taxon>
        <taxon>Marasmiineae</taxon>
        <taxon>Physalacriaceae</taxon>
        <taxon>Desarmillaria</taxon>
    </lineage>
</organism>
<dbReference type="Proteomes" id="UP001175211">
    <property type="component" value="Unassembled WGS sequence"/>
</dbReference>
<evidence type="ECO:0000313" key="2">
    <source>
        <dbReference type="EMBL" id="KAK0457215.1"/>
    </source>
</evidence>
<keyword evidence="3" id="KW-1185">Reference proteome</keyword>
<protein>
    <submittedName>
        <fullName evidence="2">Uncharacterized protein</fullName>
    </submittedName>
</protein>
<feature type="signal peptide" evidence="1">
    <location>
        <begin position="1"/>
        <end position="17"/>
    </location>
</feature>
<gene>
    <name evidence="2" type="ORF">EV420DRAFT_1748749</name>
</gene>
<comment type="caution">
    <text evidence="2">The sequence shown here is derived from an EMBL/GenBank/DDBJ whole genome shotgun (WGS) entry which is preliminary data.</text>
</comment>
<accession>A0AA39KC24</accession>
<evidence type="ECO:0000313" key="3">
    <source>
        <dbReference type="Proteomes" id="UP001175211"/>
    </source>
</evidence>
<sequence>MLLRPLSLVLPVALAIANPFVGRSEVTALQEACNKINTTLYDVIKACNAFSINVDSAHAEEVFNLSKTLQSRVRDASEVVPDALDGKWLCESYTNVSSPGLQLSEDFIALKKDFQSVDLLNDTCLLLQKSSKGSALLDRKLLDATPDSWKACVQRYQEISENMTAKVLEAYCGHS</sequence>
<proteinExistence type="predicted"/>
<dbReference type="EMBL" id="JAUEPS010000022">
    <property type="protein sequence ID" value="KAK0457215.1"/>
    <property type="molecule type" value="Genomic_DNA"/>
</dbReference>